<evidence type="ECO:0000256" key="6">
    <source>
        <dbReference type="ARBA" id="ARBA00022777"/>
    </source>
</evidence>
<dbReference type="GO" id="GO:0005524">
    <property type="term" value="F:ATP binding"/>
    <property type="evidence" value="ECO:0007669"/>
    <property type="project" value="UniProtKB-KW"/>
</dbReference>
<dbReference type="SMART" id="SM00086">
    <property type="entry name" value="PAC"/>
    <property type="match status" value="2"/>
</dbReference>
<evidence type="ECO:0000256" key="7">
    <source>
        <dbReference type="ARBA" id="ARBA00022840"/>
    </source>
</evidence>
<evidence type="ECO:0000256" key="4">
    <source>
        <dbReference type="ARBA" id="ARBA00022679"/>
    </source>
</evidence>
<keyword evidence="6" id="KW-0418">Kinase</keyword>
<dbReference type="InterPro" id="IPR035965">
    <property type="entry name" value="PAS-like_dom_sf"/>
</dbReference>
<evidence type="ECO:0000256" key="3">
    <source>
        <dbReference type="ARBA" id="ARBA00022553"/>
    </source>
</evidence>
<dbReference type="Pfam" id="PF00989">
    <property type="entry name" value="PAS"/>
    <property type="match status" value="1"/>
</dbReference>
<dbReference type="Pfam" id="PF02518">
    <property type="entry name" value="HATPase_c"/>
    <property type="match status" value="1"/>
</dbReference>
<evidence type="ECO:0000256" key="1">
    <source>
        <dbReference type="ARBA" id="ARBA00000085"/>
    </source>
</evidence>
<dbReference type="AlphaFoldDB" id="A0A931NEA0"/>
<dbReference type="Pfam" id="PF08448">
    <property type="entry name" value="PAS_4"/>
    <property type="match status" value="2"/>
</dbReference>
<feature type="domain" description="PAS" evidence="10">
    <location>
        <begin position="140"/>
        <end position="185"/>
    </location>
</feature>
<dbReference type="InterPro" id="IPR036890">
    <property type="entry name" value="HATPase_C_sf"/>
</dbReference>
<dbReference type="NCBIfam" id="TIGR00229">
    <property type="entry name" value="sensory_box"/>
    <property type="match status" value="3"/>
</dbReference>
<keyword evidence="4" id="KW-0808">Transferase</keyword>
<keyword evidence="3" id="KW-0597">Phosphoprotein</keyword>
<evidence type="ECO:0000256" key="2">
    <source>
        <dbReference type="ARBA" id="ARBA00012438"/>
    </source>
</evidence>
<feature type="domain" description="PAS" evidence="10">
    <location>
        <begin position="11"/>
        <end position="81"/>
    </location>
</feature>
<dbReference type="SMART" id="SM00091">
    <property type="entry name" value="PAS"/>
    <property type="match status" value="3"/>
</dbReference>
<protein>
    <recommendedName>
        <fullName evidence="2">histidine kinase</fullName>
        <ecNumber evidence="2">2.7.13.3</ecNumber>
    </recommendedName>
</protein>
<dbReference type="InterPro" id="IPR005467">
    <property type="entry name" value="His_kinase_dom"/>
</dbReference>
<sequence>MGEQAQERVLLDAGLRALFDADLPVGLALLDRELRYVELNQALADYNGVSLEQMRGRSVAEVLPDAFPVLEPRLRAVLDDGAELRGFQVQIAMPGRPGELADWEASYLPVRQGSGPVLGVLVQAVNVTLQRRAARALEETEGRSRRVLDSLFAFVGVTTPDGLVVQINRVSTETAGIHSEEVVGRPVWETHWWNHDPQLQDWLRSATARAARGEQLRRDVEVRMKGASRVTIDLMIEPLRNEQGEITHLVHSAIDVSDRVASEARFRSVFETAPDGLALVNAQGRLSLVNRSLARLFGYSEAELLGRPVSDLVGEGDRGRHEGLMQAFLRAPEARAMAGKRHVVGRRGDGRPVQIEVGLNPIPSSEDPQVLITVSDIGERLRAQALIQAALNEKTVLLQEVHHRVKNNLQIIASLLSLQTRHADASTQSALRDSQSRVMAMSLTHQLLYELNDFSALELGPYLRRLTGLVHAAFAREGQQVELQVEAPEEGLRIDLQQAVPCALVINELLTNCFKHAFPDGRRGQVWLRASCSPQRRVRLELQDNGIGLPPGVRPGQGGSLGFQLVPLLADQLEAEVTLFDGPGTRFAFEFPLPPAQEAPDA</sequence>
<keyword evidence="8" id="KW-0843">Virulence</keyword>
<dbReference type="Gene3D" id="3.30.565.10">
    <property type="entry name" value="Histidine kinase-like ATPase, C-terminal domain"/>
    <property type="match status" value="1"/>
</dbReference>
<dbReference type="EMBL" id="JAEDAK010000006">
    <property type="protein sequence ID" value="MBH9577472.1"/>
    <property type="molecule type" value="Genomic_DNA"/>
</dbReference>
<dbReference type="SMART" id="SM00387">
    <property type="entry name" value="HATPase_c"/>
    <property type="match status" value="1"/>
</dbReference>
<dbReference type="InterPro" id="IPR000014">
    <property type="entry name" value="PAS"/>
</dbReference>
<dbReference type="InterPro" id="IPR013656">
    <property type="entry name" value="PAS_4"/>
</dbReference>
<dbReference type="InterPro" id="IPR013767">
    <property type="entry name" value="PAS_fold"/>
</dbReference>
<organism evidence="12 13">
    <name type="scientific">Inhella proteolytica</name>
    <dbReference type="NCBI Taxonomy" id="2795029"/>
    <lineage>
        <taxon>Bacteria</taxon>
        <taxon>Pseudomonadati</taxon>
        <taxon>Pseudomonadota</taxon>
        <taxon>Betaproteobacteria</taxon>
        <taxon>Burkholderiales</taxon>
        <taxon>Sphaerotilaceae</taxon>
        <taxon>Inhella</taxon>
    </lineage>
</organism>
<name>A0A931NEA0_9BURK</name>
<dbReference type="Proteomes" id="UP000613266">
    <property type="component" value="Unassembled WGS sequence"/>
</dbReference>
<dbReference type="CDD" id="cd00130">
    <property type="entry name" value="PAS"/>
    <property type="match status" value="3"/>
</dbReference>
<dbReference type="PANTHER" id="PTHR41523">
    <property type="entry name" value="TWO-COMPONENT SYSTEM SENSOR PROTEIN"/>
    <property type="match status" value="1"/>
</dbReference>
<dbReference type="GO" id="GO:0006355">
    <property type="term" value="P:regulation of DNA-templated transcription"/>
    <property type="evidence" value="ECO:0007669"/>
    <property type="project" value="InterPro"/>
</dbReference>
<dbReference type="PROSITE" id="PS50112">
    <property type="entry name" value="PAS"/>
    <property type="match status" value="3"/>
</dbReference>
<dbReference type="InterPro" id="IPR001610">
    <property type="entry name" value="PAC"/>
</dbReference>
<accession>A0A931NEA0</accession>
<keyword evidence="7" id="KW-0067">ATP-binding</keyword>
<evidence type="ECO:0000256" key="5">
    <source>
        <dbReference type="ARBA" id="ARBA00022741"/>
    </source>
</evidence>
<keyword evidence="5" id="KW-0547">Nucleotide-binding</keyword>
<dbReference type="PROSITE" id="PS50113">
    <property type="entry name" value="PAC"/>
    <property type="match status" value="1"/>
</dbReference>
<dbReference type="PANTHER" id="PTHR41523:SF8">
    <property type="entry name" value="ETHYLENE RESPONSE SENSOR PROTEIN"/>
    <property type="match status" value="1"/>
</dbReference>
<dbReference type="Gene3D" id="3.30.450.20">
    <property type="entry name" value="PAS domain"/>
    <property type="match status" value="3"/>
</dbReference>
<dbReference type="EC" id="2.7.13.3" evidence="2"/>
<evidence type="ECO:0000259" key="9">
    <source>
        <dbReference type="PROSITE" id="PS50109"/>
    </source>
</evidence>
<dbReference type="InterPro" id="IPR003594">
    <property type="entry name" value="HATPase_dom"/>
</dbReference>
<dbReference type="InterPro" id="IPR000700">
    <property type="entry name" value="PAS-assoc_C"/>
</dbReference>
<dbReference type="GO" id="GO:0004673">
    <property type="term" value="F:protein histidine kinase activity"/>
    <property type="evidence" value="ECO:0007669"/>
    <property type="project" value="UniProtKB-EC"/>
</dbReference>
<proteinExistence type="predicted"/>
<dbReference type="Pfam" id="PF07568">
    <property type="entry name" value="HisKA_2"/>
    <property type="match status" value="1"/>
</dbReference>
<dbReference type="RefSeq" id="WP_198111238.1">
    <property type="nucleotide sequence ID" value="NZ_JAEDAK010000006.1"/>
</dbReference>
<dbReference type="PROSITE" id="PS50109">
    <property type="entry name" value="HIS_KIN"/>
    <property type="match status" value="1"/>
</dbReference>
<evidence type="ECO:0000313" key="12">
    <source>
        <dbReference type="EMBL" id="MBH9577472.1"/>
    </source>
</evidence>
<dbReference type="SUPFAM" id="SSF55874">
    <property type="entry name" value="ATPase domain of HSP90 chaperone/DNA topoisomerase II/histidine kinase"/>
    <property type="match status" value="1"/>
</dbReference>
<evidence type="ECO:0000313" key="13">
    <source>
        <dbReference type="Proteomes" id="UP000613266"/>
    </source>
</evidence>
<feature type="domain" description="PAS" evidence="10">
    <location>
        <begin position="262"/>
        <end position="332"/>
    </location>
</feature>
<reference evidence="12" key="1">
    <citation type="submission" date="2020-12" db="EMBL/GenBank/DDBJ databases">
        <title>The genome sequence of Inhella sp. 1Y17.</title>
        <authorList>
            <person name="Liu Y."/>
        </authorList>
    </citation>
    <scope>NUCLEOTIDE SEQUENCE</scope>
    <source>
        <strain evidence="12">1Y17</strain>
    </source>
</reference>
<evidence type="ECO:0000259" key="11">
    <source>
        <dbReference type="PROSITE" id="PS50113"/>
    </source>
</evidence>
<dbReference type="InterPro" id="IPR011495">
    <property type="entry name" value="Sig_transdc_His_kin_sub2_dim/P"/>
</dbReference>
<comment type="catalytic activity">
    <reaction evidence="1">
        <text>ATP + protein L-histidine = ADP + protein N-phospho-L-histidine.</text>
        <dbReference type="EC" id="2.7.13.3"/>
    </reaction>
</comment>
<feature type="domain" description="Histidine kinase" evidence="9">
    <location>
        <begin position="400"/>
        <end position="595"/>
    </location>
</feature>
<dbReference type="SUPFAM" id="SSF55785">
    <property type="entry name" value="PYP-like sensor domain (PAS domain)"/>
    <property type="match status" value="3"/>
</dbReference>
<evidence type="ECO:0000259" key="10">
    <source>
        <dbReference type="PROSITE" id="PS50112"/>
    </source>
</evidence>
<feature type="domain" description="PAC" evidence="11">
    <location>
        <begin position="218"/>
        <end position="268"/>
    </location>
</feature>
<gene>
    <name evidence="12" type="ORF">I7X39_11220</name>
</gene>
<comment type="caution">
    <text evidence="12">The sequence shown here is derived from an EMBL/GenBank/DDBJ whole genome shotgun (WGS) entry which is preliminary data.</text>
</comment>
<evidence type="ECO:0000256" key="8">
    <source>
        <dbReference type="ARBA" id="ARBA00023026"/>
    </source>
</evidence>
<keyword evidence="13" id="KW-1185">Reference proteome</keyword>